<proteinExistence type="inferred from homology"/>
<dbReference type="CDD" id="cd01144">
    <property type="entry name" value="BtuF"/>
    <property type="match status" value="1"/>
</dbReference>
<sequence>MRIVSLCPSNTELVAYLGANSQLVGIDNYSDWPAEVRELPRLGPDLDIDMTKVEALKPDLVLASLSVPGMEKNVDDLKQSGLPYVVLNPQSLADIADDLLTLGDLMNKKEQASQVVDRYHRIIDDYRERSLAIEEKPKLYWEWWPKPVFTPGRKNWLTEISAYAGAENIFRDRDCESVKTDWSDVVRRDPDHICLVWVGVDPHKVKREFVLNRTGADRLAAVQSKKIHLLEESLFCRPSPRLLTGLRKIAALLHPEIFPAFQDEDPLLIEHDH</sequence>
<feature type="domain" description="Fe/B12 periplasmic-binding" evidence="3">
    <location>
        <begin position="2"/>
        <end position="257"/>
    </location>
</feature>
<comment type="similarity">
    <text evidence="1">Belongs to the bacterial solute-binding protein 8 family.</text>
</comment>
<dbReference type="Proteomes" id="UP001596022">
    <property type="component" value="Unassembled WGS sequence"/>
</dbReference>
<comment type="caution">
    <text evidence="4">The sequence shown here is derived from an EMBL/GenBank/DDBJ whole genome shotgun (WGS) entry which is preliminary data.</text>
</comment>
<evidence type="ECO:0000313" key="4">
    <source>
        <dbReference type="EMBL" id="MFC4618372.1"/>
    </source>
</evidence>
<evidence type="ECO:0000313" key="5">
    <source>
        <dbReference type="Proteomes" id="UP001596022"/>
    </source>
</evidence>
<protein>
    <submittedName>
        <fullName evidence="4">Cobalamin-binding protein</fullName>
    </submittedName>
</protein>
<dbReference type="NCBIfam" id="NF038402">
    <property type="entry name" value="TroA_like"/>
    <property type="match status" value="1"/>
</dbReference>
<dbReference type="Gene3D" id="3.40.50.1980">
    <property type="entry name" value="Nitrogenase molybdenum iron protein domain"/>
    <property type="match status" value="2"/>
</dbReference>
<dbReference type="EMBL" id="JBHSFW010000001">
    <property type="protein sequence ID" value="MFC4618372.1"/>
    <property type="molecule type" value="Genomic_DNA"/>
</dbReference>
<accession>A0ABV9GMF0</accession>
<keyword evidence="2" id="KW-0732">Signal</keyword>
<dbReference type="InterPro" id="IPR054828">
    <property type="entry name" value="Vit_B12_bind_prot"/>
</dbReference>
<name>A0ABV9GMF0_9BACL</name>
<dbReference type="Pfam" id="PF01497">
    <property type="entry name" value="Peripla_BP_2"/>
    <property type="match status" value="1"/>
</dbReference>
<keyword evidence="5" id="KW-1185">Reference proteome</keyword>
<dbReference type="InterPro" id="IPR050902">
    <property type="entry name" value="ABC_Transporter_SBP"/>
</dbReference>
<dbReference type="PANTHER" id="PTHR30535">
    <property type="entry name" value="VITAMIN B12-BINDING PROTEIN"/>
    <property type="match status" value="1"/>
</dbReference>
<dbReference type="PANTHER" id="PTHR30535:SF34">
    <property type="entry name" value="MOLYBDATE-BINDING PROTEIN MOLA"/>
    <property type="match status" value="1"/>
</dbReference>
<evidence type="ECO:0000256" key="2">
    <source>
        <dbReference type="ARBA" id="ARBA00022729"/>
    </source>
</evidence>
<organism evidence="4 5">
    <name type="scientific">Camelliibacillus cellulosilyticus</name>
    <dbReference type="NCBI Taxonomy" id="2174486"/>
    <lineage>
        <taxon>Bacteria</taxon>
        <taxon>Bacillati</taxon>
        <taxon>Bacillota</taxon>
        <taxon>Bacilli</taxon>
        <taxon>Bacillales</taxon>
        <taxon>Sporolactobacillaceae</taxon>
        <taxon>Camelliibacillus</taxon>
    </lineage>
</organism>
<dbReference type="PROSITE" id="PS50983">
    <property type="entry name" value="FE_B12_PBP"/>
    <property type="match status" value="1"/>
</dbReference>
<reference evidence="5" key="1">
    <citation type="journal article" date="2019" name="Int. J. Syst. Evol. Microbiol.">
        <title>The Global Catalogue of Microorganisms (GCM) 10K type strain sequencing project: providing services to taxonomists for standard genome sequencing and annotation.</title>
        <authorList>
            <consortium name="The Broad Institute Genomics Platform"/>
            <consortium name="The Broad Institute Genome Sequencing Center for Infectious Disease"/>
            <person name="Wu L."/>
            <person name="Ma J."/>
        </authorList>
    </citation>
    <scope>NUCLEOTIDE SEQUENCE [LARGE SCALE GENOMIC DNA]</scope>
    <source>
        <strain evidence="5">CGMCC 1.16306</strain>
    </source>
</reference>
<dbReference type="RefSeq" id="WP_376845364.1">
    <property type="nucleotide sequence ID" value="NZ_JBHSFW010000001.1"/>
</dbReference>
<gene>
    <name evidence="4" type="ORF">ACFO4N_06460</name>
</gene>
<dbReference type="SUPFAM" id="SSF53807">
    <property type="entry name" value="Helical backbone' metal receptor"/>
    <property type="match status" value="1"/>
</dbReference>
<dbReference type="InterPro" id="IPR002491">
    <property type="entry name" value="ABC_transptr_periplasmic_BD"/>
</dbReference>
<evidence type="ECO:0000256" key="1">
    <source>
        <dbReference type="ARBA" id="ARBA00008814"/>
    </source>
</evidence>
<evidence type="ECO:0000259" key="3">
    <source>
        <dbReference type="PROSITE" id="PS50983"/>
    </source>
</evidence>